<organism evidence="1">
    <name type="scientific">Siphoviridae sp. ctqSm5</name>
    <dbReference type="NCBI Taxonomy" id="2827949"/>
    <lineage>
        <taxon>Viruses</taxon>
        <taxon>Duplodnaviria</taxon>
        <taxon>Heunggongvirae</taxon>
        <taxon>Uroviricota</taxon>
        <taxon>Caudoviricetes</taxon>
    </lineage>
</organism>
<reference evidence="1" key="1">
    <citation type="journal article" date="2021" name="Proc. Natl. Acad. Sci. U.S.A.">
        <title>A Catalog of Tens of Thousands of Viruses from Human Metagenomes Reveals Hidden Associations with Chronic Diseases.</title>
        <authorList>
            <person name="Tisza M.J."/>
            <person name="Buck C.B."/>
        </authorList>
    </citation>
    <scope>NUCLEOTIDE SEQUENCE</scope>
    <source>
        <strain evidence="1">CtqSm5</strain>
    </source>
</reference>
<protein>
    <submittedName>
        <fullName evidence="1">Uncharacterized protein</fullName>
    </submittedName>
</protein>
<evidence type="ECO:0000313" key="1">
    <source>
        <dbReference type="EMBL" id="DAF52762.1"/>
    </source>
</evidence>
<name>A0A8S5SQA7_9CAUD</name>
<accession>A0A8S5SQA7</accession>
<proteinExistence type="predicted"/>
<sequence>MGSNTNLIALPPIQNTRFYSLQWLQLFNFIPTLDKCELITQTDNQSGSPCLA</sequence>
<dbReference type="EMBL" id="BK032642">
    <property type="protein sequence ID" value="DAF52762.1"/>
    <property type="molecule type" value="Genomic_DNA"/>
</dbReference>